<proteinExistence type="predicted"/>
<evidence type="ECO:0000313" key="3">
    <source>
        <dbReference type="Proteomes" id="UP000253208"/>
    </source>
</evidence>
<dbReference type="RefSeq" id="WP_021652971.1">
    <property type="nucleotide sequence ID" value="NZ_PSQG01000026.1"/>
</dbReference>
<gene>
    <name evidence="2" type="ORF">C4886_15295</name>
</gene>
<dbReference type="EMBL" id="PSQG01000026">
    <property type="protein sequence ID" value="RCH42177.1"/>
    <property type="molecule type" value="Genomic_DNA"/>
</dbReference>
<dbReference type="InterPro" id="IPR000086">
    <property type="entry name" value="NUDIX_hydrolase_dom"/>
</dbReference>
<dbReference type="PROSITE" id="PS51462">
    <property type="entry name" value="NUDIX"/>
    <property type="match status" value="1"/>
</dbReference>
<dbReference type="Pfam" id="PF00293">
    <property type="entry name" value="NUDIX"/>
    <property type="match status" value="1"/>
</dbReference>
<dbReference type="GO" id="GO:0005737">
    <property type="term" value="C:cytoplasm"/>
    <property type="evidence" value="ECO:0007669"/>
    <property type="project" value="TreeGrafter"/>
</dbReference>
<name>A0A367FUQ1_9FIRM</name>
<dbReference type="CDD" id="cd04692">
    <property type="entry name" value="NUDIX_Hydrolase"/>
    <property type="match status" value="1"/>
</dbReference>
<dbReference type="PANTHER" id="PTHR10885">
    <property type="entry name" value="ISOPENTENYL-DIPHOSPHATE DELTA-ISOMERASE"/>
    <property type="match status" value="1"/>
</dbReference>
<accession>A0A367FUQ1</accession>
<feature type="domain" description="Nudix hydrolase" evidence="1">
    <location>
        <begin position="28"/>
        <end position="172"/>
    </location>
</feature>
<comment type="caution">
    <text evidence="2">The sequence shown here is derived from an EMBL/GenBank/DDBJ whole genome shotgun (WGS) entry which is preliminary data.</text>
</comment>
<evidence type="ECO:0000259" key="1">
    <source>
        <dbReference type="PROSITE" id="PS51462"/>
    </source>
</evidence>
<protein>
    <submittedName>
        <fullName evidence="2">NUDIX domain-containing protein</fullName>
    </submittedName>
</protein>
<dbReference type="PANTHER" id="PTHR10885:SF20">
    <property type="entry name" value="NUDIX HYDROLASE DOMAIN-CONTAINING PROTEIN"/>
    <property type="match status" value="1"/>
</dbReference>
<dbReference type="GO" id="GO:0009240">
    <property type="term" value="P:isopentenyl diphosphate biosynthetic process"/>
    <property type="evidence" value="ECO:0007669"/>
    <property type="project" value="TreeGrafter"/>
</dbReference>
<dbReference type="GO" id="GO:0004452">
    <property type="term" value="F:isopentenyl-diphosphate delta-isomerase activity"/>
    <property type="evidence" value="ECO:0007669"/>
    <property type="project" value="TreeGrafter"/>
</dbReference>
<evidence type="ECO:0000313" key="2">
    <source>
        <dbReference type="EMBL" id="RCH42177.1"/>
    </source>
</evidence>
<dbReference type="Proteomes" id="UP000253208">
    <property type="component" value="Unassembled WGS sequence"/>
</dbReference>
<dbReference type="AlphaFoldDB" id="A0A367FUQ1"/>
<dbReference type="SUPFAM" id="SSF55811">
    <property type="entry name" value="Nudix"/>
    <property type="match status" value="1"/>
</dbReference>
<organism evidence="2 3">
    <name type="scientific">Blautia obeum</name>
    <dbReference type="NCBI Taxonomy" id="40520"/>
    <lineage>
        <taxon>Bacteria</taxon>
        <taxon>Bacillati</taxon>
        <taxon>Bacillota</taxon>
        <taxon>Clostridia</taxon>
        <taxon>Lachnospirales</taxon>
        <taxon>Lachnospiraceae</taxon>
        <taxon>Blautia</taxon>
    </lineage>
</organism>
<dbReference type="Gene3D" id="3.90.79.10">
    <property type="entry name" value="Nucleoside Triphosphate Pyrophosphohydrolase"/>
    <property type="match status" value="1"/>
</dbReference>
<reference evidence="2 3" key="1">
    <citation type="submission" date="2018-02" db="EMBL/GenBank/DDBJ databases">
        <title>Complete genome sequencing of Faecalibacterium prausnitzii strains isolated from the human gut.</title>
        <authorList>
            <person name="Fitzgerald B.C."/>
            <person name="Shkoporov A.N."/>
            <person name="Ross P.R."/>
            <person name="Hill C."/>
        </authorList>
    </citation>
    <scope>NUCLEOTIDE SEQUENCE [LARGE SCALE GENOMIC DNA]</scope>
    <source>
        <strain evidence="2 3">APC942/31-1</strain>
    </source>
</reference>
<dbReference type="InterPro" id="IPR015797">
    <property type="entry name" value="NUDIX_hydrolase-like_dom_sf"/>
</dbReference>
<sequence length="189" mass="21891">MELFDIIDENGNPTGKIVERSIAHAEGIPHRTAHIWIIRRRNEKTEILLQKRSRNKDSFPGKFDTSSAGHIQAGDEPMESALRELEEELGIHAESADLQFAGKFPISFAREFHGKIFRDEEIAFVYIYDHPVEIDHLTLQKEEVEEVQWFDLEETYQQCSQHRDKFCVPLGGLQLVRQFIKSNGNTIKE</sequence>